<evidence type="ECO:0000313" key="2">
    <source>
        <dbReference type="RefSeq" id="XP_074210998.1"/>
    </source>
</evidence>
<organism evidence="1 2">
    <name type="scientific">Camelus bactrianus</name>
    <name type="common">Bactrian camel</name>
    <dbReference type="NCBI Taxonomy" id="9837"/>
    <lineage>
        <taxon>Eukaryota</taxon>
        <taxon>Metazoa</taxon>
        <taxon>Chordata</taxon>
        <taxon>Craniata</taxon>
        <taxon>Vertebrata</taxon>
        <taxon>Euteleostomi</taxon>
        <taxon>Mammalia</taxon>
        <taxon>Eutheria</taxon>
        <taxon>Laurasiatheria</taxon>
        <taxon>Artiodactyla</taxon>
        <taxon>Tylopoda</taxon>
        <taxon>Camelidae</taxon>
        <taxon>Camelus</taxon>
    </lineage>
</organism>
<evidence type="ECO:0000313" key="1">
    <source>
        <dbReference type="Proteomes" id="UP001732780"/>
    </source>
</evidence>
<dbReference type="RefSeq" id="XP_074210998.1">
    <property type="nucleotide sequence ID" value="XM_074354897.1"/>
</dbReference>
<accession>A0AC58PLT5</accession>
<proteinExistence type="predicted"/>
<sequence length="206" mass="21855">MNSNAHTEIPTRTVKCIDYHGQEQGESWRRCVCARAEGARAGGGALGTAHSRAPRPLGAAAAAAGGGGGGRGRGGGGGESGSQRPAGLKVTRLVQKTASRKEVTEDEWEKESRSQPLKHRTTPRAAAACSLPAPPPRTLGGPSLRLQRARSPGTLRASQQESPSKVGIFPLTNRSATLTVALMTFPRVWRRVNHFILPPVRALLRY</sequence>
<reference evidence="2" key="1">
    <citation type="submission" date="2025-08" db="UniProtKB">
        <authorList>
            <consortium name="RefSeq"/>
        </authorList>
    </citation>
    <scope>IDENTIFICATION</scope>
    <source>
        <tissue evidence="2">Blood</tissue>
    </source>
</reference>
<protein>
    <submittedName>
        <fullName evidence="2">Uncharacterized protein LOC141575521</fullName>
    </submittedName>
</protein>
<dbReference type="Proteomes" id="UP001732780">
    <property type="component" value="Chromosome 3"/>
</dbReference>
<name>A0AC58PLT5_CAMBA</name>
<keyword evidence="1" id="KW-1185">Reference proteome</keyword>
<gene>
    <name evidence="2" type="primary">LOC141575521</name>
</gene>